<dbReference type="CDD" id="cd06225">
    <property type="entry name" value="HAMP"/>
    <property type="match status" value="1"/>
</dbReference>
<comment type="caution">
    <text evidence="8">The sequence shown here is derived from an EMBL/GenBank/DDBJ whole genome shotgun (WGS) entry which is preliminary data.</text>
</comment>
<keyword evidence="3 8" id="KW-0808">Transferase</keyword>
<keyword evidence="6" id="KW-0812">Transmembrane</keyword>
<feature type="domain" description="HAMP" evidence="7">
    <location>
        <begin position="336"/>
        <end position="389"/>
    </location>
</feature>
<dbReference type="eggNOG" id="COG2972">
    <property type="taxonomic scope" value="Bacteria"/>
</dbReference>
<dbReference type="InterPro" id="IPR010559">
    <property type="entry name" value="Sig_transdc_His_kin_internal"/>
</dbReference>
<keyword evidence="5" id="KW-0175">Coiled coil</keyword>
<name>S0FJ41_RUMCE</name>
<comment type="subcellular location">
    <subcellularLocation>
        <location evidence="1">Membrane</location>
    </subcellularLocation>
</comment>
<evidence type="ECO:0000313" key="9">
    <source>
        <dbReference type="Proteomes" id="UP000014155"/>
    </source>
</evidence>
<dbReference type="EC" id="2.7.13.3" evidence="8"/>
<dbReference type="Pfam" id="PF02518">
    <property type="entry name" value="HATPase_c"/>
    <property type="match status" value="1"/>
</dbReference>
<dbReference type="SUPFAM" id="SSF158472">
    <property type="entry name" value="HAMP domain-like"/>
    <property type="match status" value="1"/>
</dbReference>
<protein>
    <submittedName>
        <fullName evidence="8">Integral membrane sensor signal transduction histidine kinase</fullName>
        <ecNumber evidence="8">2.7.13.3</ecNumber>
    </submittedName>
</protein>
<dbReference type="SUPFAM" id="SSF55874">
    <property type="entry name" value="ATPase domain of HSP90 chaperone/DNA topoisomerase II/histidine kinase"/>
    <property type="match status" value="1"/>
</dbReference>
<feature type="coiled-coil region" evidence="5">
    <location>
        <begin position="374"/>
        <end position="401"/>
    </location>
</feature>
<dbReference type="PROSITE" id="PS50885">
    <property type="entry name" value="HAMP"/>
    <property type="match status" value="1"/>
</dbReference>
<dbReference type="GO" id="GO:0000155">
    <property type="term" value="F:phosphorelay sensor kinase activity"/>
    <property type="evidence" value="ECO:0007669"/>
    <property type="project" value="InterPro"/>
</dbReference>
<keyword evidence="2" id="KW-0597">Phosphoprotein</keyword>
<dbReference type="STRING" id="1195236.CTER_4029"/>
<keyword evidence="6" id="KW-0472">Membrane</keyword>
<dbReference type="EMBL" id="AORV01000058">
    <property type="protein sequence ID" value="EMS70251.1"/>
    <property type="molecule type" value="Genomic_DNA"/>
</dbReference>
<evidence type="ECO:0000256" key="6">
    <source>
        <dbReference type="SAM" id="Phobius"/>
    </source>
</evidence>
<proteinExistence type="predicted"/>
<evidence type="ECO:0000256" key="4">
    <source>
        <dbReference type="ARBA" id="ARBA00022777"/>
    </source>
</evidence>
<keyword evidence="6" id="KW-1133">Transmembrane helix</keyword>
<reference evidence="8 9" key="1">
    <citation type="journal article" date="2013" name="Genome Announc.">
        <title>Draft Genome Sequence of the Cellulolytic, Mesophilic, Anaerobic Bacterium Clostridium termitidis Strain CT1112 (DSM 5398).</title>
        <authorList>
            <person name="Lal S."/>
            <person name="Ramachandran U."/>
            <person name="Zhang X."/>
            <person name="Munir R."/>
            <person name="Sparling R."/>
            <person name="Levin D.B."/>
        </authorList>
    </citation>
    <scope>NUCLEOTIDE SEQUENCE [LARGE SCALE GENOMIC DNA]</scope>
    <source>
        <strain evidence="8 9">CT1112</strain>
    </source>
</reference>
<dbReference type="PANTHER" id="PTHR34220">
    <property type="entry name" value="SENSOR HISTIDINE KINASE YPDA"/>
    <property type="match status" value="1"/>
</dbReference>
<dbReference type="PANTHER" id="PTHR34220:SF7">
    <property type="entry name" value="SENSOR HISTIDINE KINASE YPDA"/>
    <property type="match status" value="1"/>
</dbReference>
<evidence type="ECO:0000256" key="1">
    <source>
        <dbReference type="ARBA" id="ARBA00004370"/>
    </source>
</evidence>
<keyword evidence="9" id="KW-1185">Reference proteome</keyword>
<dbReference type="InterPro" id="IPR036890">
    <property type="entry name" value="HATPase_C_sf"/>
</dbReference>
<organism evidence="8 9">
    <name type="scientific">Ruminiclostridium cellobioparum subsp. termitidis CT1112</name>
    <dbReference type="NCBI Taxonomy" id="1195236"/>
    <lineage>
        <taxon>Bacteria</taxon>
        <taxon>Bacillati</taxon>
        <taxon>Bacillota</taxon>
        <taxon>Clostridia</taxon>
        <taxon>Eubacteriales</taxon>
        <taxon>Oscillospiraceae</taxon>
        <taxon>Ruminiclostridium</taxon>
    </lineage>
</organism>
<dbReference type="Gene3D" id="6.10.340.10">
    <property type="match status" value="1"/>
</dbReference>
<feature type="transmembrane region" description="Helical" evidence="6">
    <location>
        <begin position="315"/>
        <end position="335"/>
    </location>
</feature>
<evidence type="ECO:0000256" key="2">
    <source>
        <dbReference type="ARBA" id="ARBA00022553"/>
    </source>
</evidence>
<dbReference type="Proteomes" id="UP000014155">
    <property type="component" value="Unassembled WGS sequence"/>
</dbReference>
<dbReference type="InterPro" id="IPR003660">
    <property type="entry name" value="HAMP_dom"/>
</dbReference>
<feature type="transmembrane region" description="Helical" evidence="6">
    <location>
        <begin position="29"/>
        <end position="49"/>
    </location>
</feature>
<dbReference type="AlphaFoldDB" id="S0FJ41"/>
<dbReference type="InterPro" id="IPR003594">
    <property type="entry name" value="HATPase_dom"/>
</dbReference>
<evidence type="ECO:0000256" key="5">
    <source>
        <dbReference type="SAM" id="Coils"/>
    </source>
</evidence>
<dbReference type="Gene3D" id="3.30.565.10">
    <property type="entry name" value="Histidine kinase-like ATPase, C-terminal domain"/>
    <property type="match status" value="1"/>
</dbReference>
<accession>S0FJ41</accession>
<gene>
    <name evidence="8" type="ORF">CTER_4029</name>
</gene>
<dbReference type="PATRIC" id="fig|1195236.3.peg.4241"/>
<dbReference type="SMART" id="SM00387">
    <property type="entry name" value="HATPase_c"/>
    <property type="match status" value="1"/>
</dbReference>
<evidence type="ECO:0000256" key="3">
    <source>
        <dbReference type="ARBA" id="ARBA00022679"/>
    </source>
</evidence>
<dbReference type="InterPro" id="IPR050640">
    <property type="entry name" value="Bact_2-comp_sensor_kinase"/>
</dbReference>
<dbReference type="Pfam" id="PF06580">
    <property type="entry name" value="His_kinase"/>
    <property type="match status" value="1"/>
</dbReference>
<dbReference type="SMART" id="SM00304">
    <property type="entry name" value="HAMP"/>
    <property type="match status" value="1"/>
</dbReference>
<dbReference type="GO" id="GO:0016020">
    <property type="term" value="C:membrane"/>
    <property type="evidence" value="ECO:0007669"/>
    <property type="project" value="UniProtKB-SubCell"/>
</dbReference>
<sequence>MLKFLRGAVAVADKTIIKATRALSLKLRLILLVFIMSIAPIGLIGVTAYKKADADIVNKTSLSSLQIVRQMSLTINAKLSSWKQYGDIIAVSEDAQSILKNYDGMDDANKYLSSKKLVRIMKEALKVTLDIQEPVLMSNGGGVISMSDSSSFINNIAGADEIKKNTKDADGRYVWFTDDVAKKEYKGLIVLSRGIKDLGTFNDTIGSLFLRVDSNYLYNLYNNANLGTGSKVYLLDSKYMVVLSGDKNEVGSRFTDSTSRSIDKIYKTGSTSGTIKNVEGGYLAAFSVVPESGWTVVALIPNEYMNSLSNDIKHIVIQVVLICILISILIFMVVYRSITFPLWELIRSMRDLKKGSLKSGKLLDDSRDEVAEVTASYNLMIDELNQQIENIKAKEQQRTLAEFKALQAQINPHFIANTLNNVAWMAKMQKADNIESVVTSMIKLLNSSMGRGPDIITIEEEIENIKSYINIQEYKYIKKIGVNIDFDAEILKYKILKFILQPIVENSMIHGLGPKQGQGFITIKGYADDGDISIIVEDNGVGMTQNEMDLLLKGEENGSRERFSSIGLRNVNERIRLAYGEKYGLHIKSQKDVFTSVEIRIPIII</sequence>
<keyword evidence="4 8" id="KW-0418">Kinase</keyword>
<evidence type="ECO:0000313" key="8">
    <source>
        <dbReference type="EMBL" id="EMS70251.1"/>
    </source>
</evidence>
<dbReference type="RefSeq" id="WP_004628848.1">
    <property type="nucleotide sequence ID" value="NZ_AORV01000058.1"/>
</dbReference>
<dbReference type="CDD" id="cd18774">
    <property type="entry name" value="PDC2_HK_sensor"/>
    <property type="match status" value="1"/>
</dbReference>
<evidence type="ECO:0000259" key="7">
    <source>
        <dbReference type="PROSITE" id="PS50885"/>
    </source>
</evidence>